<comment type="caution">
    <text evidence="2">The sequence shown here is derived from an EMBL/GenBank/DDBJ whole genome shotgun (WGS) entry which is preliminary data.</text>
</comment>
<dbReference type="EMBL" id="MU826830">
    <property type="protein sequence ID" value="KAJ7373646.1"/>
    <property type="molecule type" value="Genomic_DNA"/>
</dbReference>
<gene>
    <name evidence="2" type="primary">CHST9_1</name>
    <name evidence="2" type="ORF">OS493_011255</name>
</gene>
<evidence type="ECO:0000313" key="3">
    <source>
        <dbReference type="Proteomes" id="UP001163046"/>
    </source>
</evidence>
<dbReference type="EC" id="2.8.2.5" evidence="2"/>
<proteinExistence type="predicted"/>
<reference evidence="2" key="1">
    <citation type="submission" date="2023-01" db="EMBL/GenBank/DDBJ databases">
        <title>Genome assembly of the deep-sea coral Lophelia pertusa.</title>
        <authorList>
            <person name="Herrera S."/>
            <person name="Cordes E."/>
        </authorList>
    </citation>
    <scope>NUCLEOTIDE SEQUENCE</scope>
    <source>
        <strain evidence="2">USNM1676648</strain>
        <tissue evidence="2">Polyp</tissue>
    </source>
</reference>
<dbReference type="AlphaFoldDB" id="A0A9X0CSA5"/>
<feature type="region of interest" description="Disordered" evidence="1">
    <location>
        <begin position="1"/>
        <end position="23"/>
    </location>
</feature>
<dbReference type="GO" id="GO:0047756">
    <property type="term" value="F:chondroitin 4-sulfotransferase activity"/>
    <property type="evidence" value="ECO:0007669"/>
    <property type="project" value="UniProtKB-EC"/>
</dbReference>
<evidence type="ECO:0000313" key="2">
    <source>
        <dbReference type="EMBL" id="KAJ7373646.1"/>
    </source>
</evidence>
<keyword evidence="3" id="KW-1185">Reference proteome</keyword>
<protein>
    <submittedName>
        <fullName evidence="2">Sulfotransferase 9</fullName>
        <ecNumber evidence="2">2.8.2.5</ecNumber>
    </submittedName>
</protein>
<keyword evidence="2" id="KW-0808">Transferase</keyword>
<name>A0A9X0CSA5_9CNID</name>
<sequence length="111" mass="12865">MSGILVQAHPQTPRHNEPNSRWPNVVISSHASIPTEWRNVRGVKPSPVEETQTARKRHLKDYCLKHNFNKRPTNKQLQFIVVDDEHKIMFCTNPKGGLYHVEKDVGRSSWT</sequence>
<dbReference type="Proteomes" id="UP001163046">
    <property type="component" value="Unassembled WGS sequence"/>
</dbReference>
<evidence type="ECO:0000256" key="1">
    <source>
        <dbReference type="SAM" id="MobiDB-lite"/>
    </source>
</evidence>
<accession>A0A9X0CSA5</accession>
<organism evidence="2 3">
    <name type="scientific">Desmophyllum pertusum</name>
    <dbReference type="NCBI Taxonomy" id="174260"/>
    <lineage>
        <taxon>Eukaryota</taxon>
        <taxon>Metazoa</taxon>
        <taxon>Cnidaria</taxon>
        <taxon>Anthozoa</taxon>
        <taxon>Hexacorallia</taxon>
        <taxon>Scleractinia</taxon>
        <taxon>Caryophylliina</taxon>
        <taxon>Caryophylliidae</taxon>
        <taxon>Desmophyllum</taxon>
    </lineage>
</organism>